<dbReference type="EMBL" id="BEXD01000331">
    <property type="protein sequence ID" value="GBB86533.1"/>
    <property type="molecule type" value="Genomic_DNA"/>
</dbReference>
<proteinExistence type="predicted"/>
<name>A0A2Z6Q8R0_9GLOM</name>
<organism evidence="1 2">
    <name type="scientific">Rhizophagus clarus</name>
    <dbReference type="NCBI Taxonomy" id="94130"/>
    <lineage>
        <taxon>Eukaryota</taxon>
        <taxon>Fungi</taxon>
        <taxon>Fungi incertae sedis</taxon>
        <taxon>Mucoromycota</taxon>
        <taxon>Glomeromycotina</taxon>
        <taxon>Glomeromycetes</taxon>
        <taxon>Glomerales</taxon>
        <taxon>Glomeraceae</taxon>
        <taxon>Rhizophagus</taxon>
    </lineage>
</organism>
<dbReference type="Proteomes" id="UP000247702">
    <property type="component" value="Unassembled WGS sequence"/>
</dbReference>
<accession>A0A2Z6Q8R0</accession>
<sequence>MHRPNNHCRKTFNYNSMNKDKWSNYKTESKIQSDKLSILHNNDHIRSPIRVDALLINKKWSNIKTIIDNSKLQTIPTYKSLQHYNFNTPLPLRQKFNKILAIHNVLALFNRKKILHCNPDSDPSTQWSKYWSSWPLHRCSLLESNKLFHNILFDQKLPSTINHLNFNSTKKIIRKALISAKTLYKEEKDIHTLNNINNYIIQ</sequence>
<dbReference type="STRING" id="94130.A0A2Z6Q8R0"/>
<evidence type="ECO:0000313" key="2">
    <source>
        <dbReference type="Proteomes" id="UP000247702"/>
    </source>
</evidence>
<protein>
    <submittedName>
        <fullName evidence="1">Uncharacterized protein</fullName>
    </submittedName>
</protein>
<keyword evidence="2" id="KW-1185">Reference proteome</keyword>
<gene>
    <name evidence="1" type="ORF">RclHR1_12960004</name>
</gene>
<comment type="caution">
    <text evidence="1">The sequence shown here is derived from an EMBL/GenBank/DDBJ whole genome shotgun (WGS) entry which is preliminary data.</text>
</comment>
<dbReference type="AlphaFoldDB" id="A0A2Z6Q8R0"/>
<reference evidence="1 2" key="1">
    <citation type="submission" date="2017-11" db="EMBL/GenBank/DDBJ databases">
        <title>The genome of Rhizophagus clarus HR1 reveals common genetic basis of auxotrophy among arbuscular mycorrhizal fungi.</title>
        <authorList>
            <person name="Kobayashi Y."/>
        </authorList>
    </citation>
    <scope>NUCLEOTIDE SEQUENCE [LARGE SCALE GENOMIC DNA]</scope>
    <source>
        <strain evidence="1 2">HR1</strain>
    </source>
</reference>
<evidence type="ECO:0000313" key="1">
    <source>
        <dbReference type="EMBL" id="GBB86533.1"/>
    </source>
</evidence>